<dbReference type="EMBL" id="OE003969">
    <property type="protein sequence ID" value="CAD7460725.1"/>
    <property type="molecule type" value="Genomic_DNA"/>
</dbReference>
<evidence type="ECO:0000313" key="2">
    <source>
        <dbReference type="EMBL" id="CAD7460725.1"/>
    </source>
</evidence>
<feature type="compositionally biased region" description="Basic and acidic residues" evidence="1">
    <location>
        <begin position="95"/>
        <end position="106"/>
    </location>
</feature>
<dbReference type="AlphaFoldDB" id="A0A7R9ILY7"/>
<reference evidence="2" key="1">
    <citation type="submission" date="2020-11" db="EMBL/GenBank/DDBJ databases">
        <authorList>
            <person name="Tran Van P."/>
        </authorList>
    </citation>
    <scope>NUCLEOTIDE SEQUENCE</scope>
</reference>
<organism evidence="2">
    <name type="scientific">Timema tahoe</name>
    <dbReference type="NCBI Taxonomy" id="61484"/>
    <lineage>
        <taxon>Eukaryota</taxon>
        <taxon>Metazoa</taxon>
        <taxon>Ecdysozoa</taxon>
        <taxon>Arthropoda</taxon>
        <taxon>Hexapoda</taxon>
        <taxon>Insecta</taxon>
        <taxon>Pterygota</taxon>
        <taxon>Neoptera</taxon>
        <taxon>Polyneoptera</taxon>
        <taxon>Phasmatodea</taxon>
        <taxon>Timematodea</taxon>
        <taxon>Timematoidea</taxon>
        <taxon>Timematidae</taxon>
        <taxon>Timema</taxon>
    </lineage>
</organism>
<name>A0A7R9ILY7_9NEOP</name>
<proteinExistence type="predicted"/>
<accession>A0A7R9ILY7</accession>
<gene>
    <name evidence="2" type="ORF">TTEB3V08_LOCUS8643</name>
</gene>
<evidence type="ECO:0000256" key="1">
    <source>
        <dbReference type="SAM" id="MobiDB-lite"/>
    </source>
</evidence>
<feature type="region of interest" description="Disordered" evidence="1">
    <location>
        <begin position="84"/>
        <end position="108"/>
    </location>
</feature>
<sequence length="165" mass="18742">MISLILSSSDDKTENRTMTCFRVNPGPRQVGTVPVVRRVESRTLSCQTGSELLLLLVQSHSARREWAELSPRALLESAGYPTRAQRPLAGSTPHILEESGSEHSGEEDSGQLRELCPWFMSGDVIVPDEAHHHQPRRLRPRFWRFFVPDELVPTVRQRDLRNCCS</sequence>
<protein>
    <submittedName>
        <fullName evidence="2">Uncharacterized protein</fullName>
    </submittedName>
</protein>